<evidence type="ECO:0000313" key="2">
    <source>
        <dbReference type="Proteomes" id="UP001163324"/>
    </source>
</evidence>
<protein>
    <submittedName>
        <fullName evidence="1">Uncharacterized protein</fullName>
    </submittedName>
</protein>
<accession>A0ACC0V2Z6</accession>
<organism evidence="1 2">
    <name type="scientific">Trichothecium roseum</name>
    <dbReference type="NCBI Taxonomy" id="47278"/>
    <lineage>
        <taxon>Eukaryota</taxon>
        <taxon>Fungi</taxon>
        <taxon>Dikarya</taxon>
        <taxon>Ascomycota</taxon>
        <taxon>Pezizomycotina</taxon>
        <taxon>Sordariomycetes</taxon>
        <taxon>Hypocreomycetidae</taxon>
        <taxon>Hypocreales</taxon>
        <taxon>Hypocreales incertae sedis</taxon>
        <taxon>Trichothecium</taxon>
    </lineage>
</organism>
<dbReference type="EMBL" id="CM047943">
    <property type="protein sequence ID" value="KAI9900290.1"/>
    <property type="molecule type" value="Genomic_DNA"/>
</dbReference>
<keyword evidence="2" id="KW-1185">Reference proteome</keyword>
<gene>
    <name evidence="1" type="ORF">N3K66_004552</name>
</gene>
<evidence type="ECO:0000313" key="1">
    <source>
        <dbReference type="EMBL" id="KAI9900290.1"/>
    </source>
</evidence>
<name>A0ACC0V2Z6_9HYPO</name>
<comment type="caution">
    <text evidence="1">The sequence shown here is derived from an EMBL/GenBank/DDBJ whole genome shotgun (WGS) entry which is preliminary data.</text>
</comment>
<sequence>MGSRINKACDGCRFRKVKCNGVRPCSQCAHLNLSCVFSPPAGKRKPGIRGRLVAQLRENPQARAVQQQQQQQQQQLLLQQQTLTQRDETNRSLHGYQSHSSASPTSPQSTSSAPSAASVAGIIHADSDGPVPDCGYGGAGSGSYGGDCGSGTRLRRVGTRECPYPIDFFLRLMPNFENLVFPMNPILTPEEMLASIATMRDSHEDAALVYAWAAATLTLTKTSWDFDTDLSARLTDLLQLSLAAHRTADFSVDPGGLIGELPVSVKRISTCVFLEITMVAFKHVDRGNAILREAISMIQTLRVYQYMKATSPEDISAPAAAAGLDRREIARRQRLYWVAYIHERFAVMMSGYSVSLPPLSTGLPLDDTSIPSSVNLGFRRLILLFRVMDDEFLQHWCRQHHDRAREDIPEMTAQWVERKQAELDLDERDLALDEERHRAAGGEPLNELQHADLFITRLWLRTLVWQLALSRGLLKSAPPDDAHQGMSLHFPAARLSAQLRTLVSRLDSVASIGMHGSGILEKLFEVTSTIADVCALPPGSTGGHEDVRARMEDFVFLVGFLFQFERVPKSVRDYLREKIDVLEGLYMGVNFDAVATSPPGKVVQMA</sequence>
<dbReference type="Proteomes" id="UP001163324">
    <property type="component" value="Chromosome 4"/>
</dbReference>
<proteinExistence type="predicted"/>
<reference evidence="1" key="1">
    <citation type="submission" date="2022-10" db="EMBL/GenBank/DDBJ databases">
        <title>Complete Genome of Trichothecium roseum strain YXFP-22015, a Plant Pathogen Isolated from Citrus.</title>
        <authorList>
            <person name="Wang Y."/>
            <person name="Zhu L."/>
        </authorList>
    </citation>
    <scope>NUCLEOTIDE SEQUENCE</scope>
    <source>
        <strain evidence="1">YXFP-22015</strain>
    </source>
</reference>